<dbReference type="Pfam" id="PF08502">
    <property type="entry name" value="LeuA_dimer"/>
    <property type="match status" value="1"/>
</dbReference>
<dbReference type="HAMAP" id="MF_01025">
    <property type="entry name" value="LeuA_type1"/>
    <property type="match status" value="1"/>
</dbReference>
<feature type="region of interest" description="Disordered" evidence="9">
    <location>
        <begin position="52"/>
        <end position="73"/>
    </location>
</feature>
<dbReference type="NCBIfam" id="NF002086">
    <property type="entry name" value="PRK00915.1-3"/>
    <property type="match status" value="1"/>
</dbReference>
<dbReference type="InterPro" id="IPR000891">
    <property type="entry name" value="PYR_CT"/>
</dbReference>
<comment type="pathway">
    <text evidence="1">Amino-acid biosynthesis; L-leucine biosynthesis; L-leucine from 3-methyl-2-oxobutanoate: step 1/4.</text>
</comment>
<keyword evidence="4" id="KW-0432">Leucine biosynthesis</keyword>
<dbReference type="OrthoDB" id="2015253at2759"/>
<proteinExistence type="inferred from homology"/>
<dbReference type="InterPro" id="IPR036230">
    <property type="entry name" value="LeuA_allosteric_dom_sf"/>
</dbReference>
<gene>
    <name evidence="11" type="ORF">BWQ96_00745</name>
</gene>
<comment type="caution">
    <text evidence="11">The sequence shown here is derived from an EMBL/GenBank/DDBJ whole genome shotgun (WGS) entry which is preliminary data.</text>
</comment>
<evidence type="ECO:0000313" key="12">
    <source>
        <dbReference type="Proteomes" id="UP000247409"/>
    </source>
</evidence>
<keyword evidence="5" id="KW-0028">Amino-acid biosynthesis</keyword>
<dbReference type="InterPro" id="IPR013785">
    <property type="entry name" value="Aldolase_TIM"/>
</dbReference>
<evidence type="ECO:0000259" key="10">
    <source>
        <dbReference type="PROSITE" id="PS50991"/>
    </source>
</evidence>
<dbReference type="InterPro" id="IPR005671">
    <property type="entry name" value="LeuA_bact_synth"/>
</dbReference>
<dbReference type="Gene3D" id="1.10.238.260">
    <property type="match status" value="1"/>
</dbReference>
<evidence type="ECO:0000256" key="3">
    <source>
        <dbReference type="ARBA" id="ARBA00012973"/>
    </source>
</evidence>
<evidence type="ECO:0000256" key="1">
    <source>
        <dbReference type="ARBA" id="ARBA00004689"/>
    </source>
</evidence>
<dbReference type="PANTHER" id="PTHR10277:SF9">
    <property type="entry name" value="2-ISOPROPYLMALATE SYNTHASE 1, CHLOROPLASTIC-RELATED"/>
    <property type="match status" value="1"/>
</dbReference>
<dbReference type="GO" id="GO:0046872">
    <property type="term" value="F:metal ion binding"/>
    <property type="evidence" value="ECO:0007669"/>
    <property type="project" value="UniProtKB-KW"/>
</dbReference>
<dbReference type="EMBL" id="NBIV01000005">
    <property type="protein sequence ID" value="PXF49429.1"/>
    <property type="molecule type" value="Genomic_DNA"/>
</dbReference>
<keyword evidence="7" id="KW-0479">Metal-binding</keyword>
<dbReference type="FunFam" id="3.20.20.70:FF:000010">
    <property type="entry name" value="2-isopropylmalate synthase"/>
    <property type="match status" value="1"/>
</dbReference>
<evidence type="ECO:0000256" key="9">
    <source>
        <dbReference type="SAM" id="MobiDB-lite"/>
    </source>
</evidence>
<dbReference type="PROSITE" id="PS00815">
    <property type="entry name" value="AIPM_HOMOCIT_SYNTH_1"/>
    <property type="match status" value="1"/>
</dbReference>
<dbReference type="NCBIfam" id="TIGR00973">
    <property type="entry name" value="leuA_bact"/>
    <property type="match status" value="1"/>
</dbReference>
<dbReference type="FunFam" id="1.10.238.260:FF:000001">
    <property type="entry name" value="2-isopropylmalate synthase"/>
    <property type="match status" value="1"/>
</dbReference>
<dbReference type="GO" id="GO:0009098">
    <property type="term" value="P:L-leucine biosynthetic process"/>
    <property type="evidence" value="ECO:0007669"/>
    <property type="project" value="UniProtKB-UniPathway"/>
</dbReference>
<evidence type="ECO:0000256" key="4">
    <source>
        <dbReference type="ARBA" id="ARBA00022430"/>
    </source>
</evidence>
<evidence type="ECO:0000256" key="7">
    <source>
        <dbReference type="ARBA" id="ARBA00022723"/>
    </source>
</evidence>
<dbReference type="SUPFAM" id="SSF110921">
    <property type="entry name" value="2-isopropylmalate synthase LeuA, allosteric (dimerisation) domain"/>
    <property type="match status" value="1"/>
</dbReference>
<dbReference type="UniPathway" id="UPA00048">
    <property type="reaction ID" value="UER00070"/>
</dbReference>
<evidence type="ECO:0000256" key="6">
    <source>
        <dbReference type="ARBA" id="ARBA00022679"/>
    </source>
</evidence>
<dbReference type="InterPro" id="IPR050073">
    <property type="entry name" value="2-IPM_HCS-like"/>
</dbReference>
<accession>A0A2V3J4V9</accession>
<reference evidence="11 12" key="1">
    <citation type="journal article" date="2018" name="Mol. Biol. Evol.">
        <title>Analysis of the draft genome of the red seaweed Gracilariopsis chorda provides insights into genome size evolution in Rhodophyta.</title>
        <authorList>
            <person name="Lee J."/>
            <person name="Yang E.C."/>
            <person name="Graf L."/>
            <person name="Yang J.H."/>
            <person name="Qiu H."/>
            <person name="Zel Zion U."/>
            <person name="Chan C.X."/>
            <person name="Stephens T.G."/>
            <person name="Weber A.P.M."/>
            <person name="Boo G.H."/>
            <person name="Boo S.M."/>
            <person name="Kim K.M."/>
            <person name="Shin Y."/>
            <person name="Jung M."/>
            <person name="Lee S.J."/>
            <person name="Yim H.S."/>
            <person name="Lee J.H."/>
            <person name="Bhattacharya D."/>
            <person name="Yoon H.S."/>
        </authorList>
    </citation>
    <scope>NUCLEOTIDE SEQUENCE [LARGE SCALE GENOMIC DNA]</scope>
    <source>
        <strain evidence="11 12">SKKU-2015</strain>
        <tissue evidence="11">Whole body</tissue>
    </source>
</reference>
<dbReference type="Pfam" id="PF22617">
    <property type="entry name" value="HCS_D2"/>
    <property type="match status" value="1"/>
</dbReference>
<dbReference type="CDD" id="cd07940">
    <property type="entry name" value="DRE_TIM_IPMS"/>
    <property type="match status" value="1"/>
</dbReference>
<dbReference type="PROSITE" id="PS00816">
    <property type="entry name" value="AIPM_HOMOCIT_SYNTH_2"/>
    <property type="match status" value="1"/>
</dbReference>
<comment type="similarity">
    <text evidence="2">Belongs to the alpha-IPM synthase/homocitrate synthase family. LeuA type 1 subfamily.</text>
</comment>
<keyword evidence="12" id="KW-1185">Reference proteome</keyword>
<dbReference type="InterPro" id="IPR002034">
    <property type="entry name" value="AIPM/Hcit_synth_CS"/>
</dbReference>
<dbReference type="PANTHER" id="PTHR10277">
    <property type="entry name" value="HOMOCITRATE SYNTHASE-RELATED"/>
    <property type="match status" value="1"/>
</dbReference>
<keyword evidence="8" id="KW-0100">Branched-chain amino acid biosynthesis</keyword>
<dbReference type="Gene3D" id="3.20.20.70">
    <property type="entry name" value="Aldolase class I"/>
    <property type="match status" value="1"/>
</dbReference>
<name>A0A2V3J4V9_9FLOR</name>
<dbReference type="InterPro" id="IPR013709">
    <property type="entry name" value="2-isopropylmalate_synth_dimer"/>
</dbReference>
<dbReference type="Gene3D" id="3.30.160.270">
    <property type="match status" value="1"/>
</dbReference>
<dbReference type="SMART" id="SM00917">
    <property type="entry name" value="LeuA_dimer"/>
    <property type="match status" value="1"/>
</dbReference>
<dbReference type="Proteomes" id="UP000247409">
    <property type="component" value="Unassembled WGS sequence"/>
</dbReference>
<dbReference type="GO" id="GO:0010177">
    <property type="term" value="F:methylthioalkylmalate synthase activity"/>
    <property type="evidence" value="ECO:0007669"/>
    <property type="project" value="UniProtKB-ARBA"/>
</dbReference>
<evidence type="ECO:0000313" key="11">
    <source>
        <dbReference type="EMBL" id="PXF49429.1"/>
    </source>
</evidence>
<dbReference type="GO" id="GO:0003852">
    <property type="term" value="F:2-isopropylmalate synthase activity"/>
    <property type="evidence" value="ECO:0007669"/>
    <property type="project" value="UniProtKB-EC"/>
</dbReference>
<dbReference type="PROSITE" id="PS50991">
    <property type="entry name" value="PYR_CT"/>
    <property type="match status" value="1"/>
</dbReference>
<sequence>MESAFVSPTWNCRSFSSTWMRPRFTDAHRRRVFSACPQSRPVQMIIVDKTKATPNDTSVPKRSPTKHDIATGRDPDRVKIFDTTLRDGEQSPGATLTADEKKIIARQLAKLGVDIIEAGFPIASEGDFEAVKNIAIETGNIENPPIICGLARALEKDIARCYDAVKYAAFPRIHTFIATSDVHMAHKLKKTRGEVLDITTKMVTYARSLCEDVEFSAEDAIRSDPEFLCDVFSRAIEAGATTVNVPDTVGYTTPSEFGSLISYLRQNVRGIDDVTISVHGHDDLGMAVANFLCAVENGARQMEVTINGIGERAGNASLEEVVMALHVRRRYYNSRLGRSEESDIPITNIHHSEIYHTSRMVSNLTGLMVQPNKAIVGANAFAHESGIHQDGVLKHRQTYEIMDARSIGLSENLIVLGKHSGRHAFRTRLNDLGYEVNDEELQRAFFRFKELADKKKTVSEADIESLVNDEVRLVPEVVSLRRIQVQCGDHCVPTATVTLQFTATGEERTMSSTGTGPVDAAFNAINTIVHDTVDATLLEFKVSSVTEGIDALGEVSVRVTDGSDGRQYSGFSANTDVVVAAAHAYVNAINRCELTRKEPEPIHPQFGKV</sequence>
<dbReference type="STRING" id="448386.A0A2V3J4V9"/>
<protein>
    <recommendedName>
        <fullName evidence="3">2-isopropylmalate synthase</fullName>
        <ecNumber evidence="3">2.3.3.13</ecNumber>
    </recommendedName>
</protein>
<dbReference type="SUPFAM" id="SSF51569">
    <property type="entry name" value="Aldolase"/>
    <property type="match status" value="1"/>
</dbReference>
<evidence type="ECO:0000256" key="8">
    <source>
        <dbReference type="ARBA" id="ARBA00023304"/>
    </source>
</evidence>
<dbReference type="AlphaFoldDB" id="A0A2V3J4V9"/>
<dbReference type="Pfam" id="PF00682">
    <property type="entry name" value="HMGL-like"/>
    <property type="match status" value="1"/>
</dbReference>
<keyword evidence="6" id="KW-0808">Transferase</keyword>
<organism evidence="11 12">
    <name type="scientific">Gracilariopsis chorda</name>
    <dbReference type="NCBI Taxonomy" id="448386"/>
    <lineage>
        <taxon>Eukaryota</taxon>
        <taxon>Rhodophyta</taxon>
        <taxon>Florideophyceae</taxon>
        <taxon>Rhodymeniophycidae</taxon>
        <taxon>Gracilariales</taxon>
        <taxon>Gracilariaceae</taxon>
        <taxon>Gracilariopsis</taxon>
    </lineage>
</organism>
<dbReference type="EC" id="2.3.3.13" evidence="3"/>
<feature type="domain" description="Pyruvate carboxyltransferase" evidence="10">
    <location>
        <begin position="78"/>
        <end position="342"/>
    </location>
</feature>
<evidence type="ECO:0000256" key="2">
    <source>
        <dbReference type="ARBA" id="ARBA00009396"/>
    </source>
</evidence>
<dbReference type="InterPro" id="IPR054691">
    <property type="entry name" value="LeuA/HCS_post-cat"/>
</dbReference>
<evidence type="ECO:0000256" key="5">
    <source>
        <dbReference type="ARBA" id="ARBA00022605"/>
    </source>
</evidence>